<comment type="caution">
    <text evidence="1">The sequence shown here is derived from an EMBL/GenBank/DDBJ whole genome shotgun (WGS) entry which is preliminary data.</text>
</comment>
<gene>
    <name evidence="1" type="ORF">LCGC14_1105330</name>
</gene>
<accession>A0A0F9M8A4</accession>
<dbReference type="EMBL" id="LAZR01005010">
    <property type="protein sequence ID" value="KKN03670.1"/>
    <property type="molecule type" value="Genomic_DNA"/>
</dbReference>
<reference evidence="1" key="1">
    <citation type="journal article" date="2015" name="Nature">
        <title>Complex archaea that bridge the gap between prokaryotes and eukaryotes.</title>
        <authorList>
            <person name="Spang A."/>
            <person name="Saw J.H."/>
            <person name="Jorgensen S.L."/>
            <person name="Zaremba-Niedzwiedzka K."/>
            <person name="Martijn J."/>
            <person name="Lind A.E."/>
            <person name="van Eijk R."/>
            <person name="Schleper C."/>
            <person name="Guy L."/>
            <person name="Ettema T.J."/>
        </authorList>
    </citation>
    <scope>NUCLEOTIDE SEQUENCE</scope>
</reference>
<name>A0A0F9M8A4_9ZZZZ</name>
<proteinExistence type="predicted"/>
<protein>
    <recommendedName>
        <fullName evidence="2">HK97 gp10 family phage protein</fullName>
    </recommendedName>
</protein>
<dbReference type="AlphaFoldDB" id="A0A0F9M8A4"/>
<dbReference type="InterPro" id="IPR010064">
    <property type="entry name" value="HK97-gp10_tail"/>
</dbReference>
<organism evidence="1">
    <name type="scientific">marine sediment metagenome</name>
    <dbReference type="NCBI Taxonomy" id="412755"/>
    <lineage>
        <taxon>unclassified sequences</taxon>
        <taxon>metagenomes</taxon>
        <taxon>ecological metagenomes</taxon>
    </lineage>
</organism>
<evidence type="ECO:0000313" key="1">
    <source>
        <dbReference type="EMBL" id="KKN03670.1"/>
    </source>
</evidence>
<evidence type="ECO:0008006" key="2">
    <source>
        <dbReference type="Google" id="ProtNLM"/>
    </source>
</evidence>
<sequence>MQFTLKFIGGKKLFNALKSSKTIAKPLDNGIRRITLQYENLVKKATVVDTGRLRSSIHHELNPKRASVGTNVQYAQFVEYGTSKMEARHMEGSAKVLDEGMFAHAWGKLKDWLSKGKHDIQVDIDKEFKK</sequence>
<dbReference type="Pfam" id="PF04883">
    <property type="entry name" value="HK97-gp10_like"/>
    <property type="match status" value="1"/>
</dbReference>